<evidence type="ECO:0000256" key="11">
    <source>
        <dbReference type="RuleBase" id="RU003357"/>
    </source>
</evidence>
<dbReference type="Pfam" id="PF00593">
    <property type="entry name" value="TonB_dep_Rec_b-barrel"/>
    <property type="match status" value="1"/>
</dbReference>
<dbReference type="AlphaFoldDB" id="A0A6I4J4F9"/>
<dbReference type="InterPro" id="IPR036942">
    <property type="entry name" value="Beta-barrel_TonB_sf"/>
</dbReference>
<evidence type="ECO:0000313" key="16">
    <source>
        <dbReference type="Proteomes" id="UP000441389"/>
    </source>
</evidence>
<feature type="signal peptide" evidence="12">
    <location>
        <begin position="1"/>
        <end position="27"/>
    </location>
</feature>
<dbReference type="PROSITE" id="PS01156">
    <property type="entry name" value="TONB_DEPENDENT_REC_2"/>
    <property type="match status" value="1"/>
</dbReference>
<comment type="subcellular location">
    <subcellularLocation>
        <location evidence="1 9">Cell outer membrane</location>
        <topology evidence="1 9">Multi-pass membrane protein</topology>
    </subcellularLocation>
</comment>
<reference evidence="15 16" key="1">
    <citation type="submission" date="2019-12" db="EMBL/GenBank/DDBJ databases">
        <authorList>
            <person name="Huq M.A."/>
        </authorList>
    </citation>
    <scope>NUCLEOTIDE SEQUENCE [LARGE SCALE GENOMIC DNA]</scope>
    <source>
        <strain evidence="15 16">MAH-20</strain>
    </source>
</reference>
<keyword evidence="6 11" id="KW-0798">TonB box</keyword>
<dbReference type="PROSITE" id="PS52016">
    <property type="entry name" value="TONB_DEPENDENT_REC_3"/>
    <property type="match status" value="1"/>
</dbReference>
<feature type="domain" description="TonB-dependent receptor plug" evidence="14">
    <location>
        <begin position="55"/>
        <end position="163"/>
    </location>
</feature>
<dbReference type="RefSeq" id="WP_157028140.1">
    <property type="nucleotide sequence ID" value="NZ_WQMS01000016.1"/>
</dbReference>
<dbReference type="PANTHER" id="PTHR47234:SF2">
    <property type="entry name" value="TONB-DEPENDENT RECEPTOR"/>
    <property type="match status" value="1"/>
</dbReference>
<evidence type="ECO:0000256" key="7">
    <source>
        <dbReference type="ARBA" id="ARBA00023136"/>
    </source>
</evidence>
<keyword evidence="8 9" id="KW-0998">Cell outer membrane</keyword>
<evidence type="ECO:0000313" key="15">
    <source>
        <dbReference type="EMBL" id="MVO79227.1"/>
    </source>
</evidence>
<evidence type="ECO:0000256" key="6">
    <source>
        <dbReference type="ARBA" id="ARBA00023077"/>
    </source>
</evidence>
<evidence type="ECO:0000256" key="8">
    <source>
        <dbReference type="ARBA" id="ARBA00023237"/>
    </source>
</evidence>
<dbReference type="Proteomes" id="UP000441389">
    <property type="component" value="Unassembled WGS sequence"/>
</dbReference>
<comment type="caution">
    <text evidence="15">The sequence shown here is derived from an EMBL/GenBank/DDBJ whole genome shotgun (WGS) entry which is preliminary data.</text>
</comment>
<evidence type="ECO:0000256" key="3">
    <source>
        <dbReference type="ARBA" id="ARBA00022452"/>
    </source>
</evidence>
<evidence type="ECO:0000256" key="5">
    <source>
        <dbReference type="ARBA" id="ARBA00022729"/>
    </source>
</evidence>
<accession>A0A6I4J4F9</accession>
<keyword evidence="3 9" id="KW-1134">Transmembrane beta strand</keyword>
<dbReference type="GO" id="GO:0009279">
    <property type="term" value="C:cell outer membrane"/>
    <property type="evidence" value="ECO:0007669"/>
    <property type="project" value="UniProtKB-SubCell"/>
</dbReference>
<keyword evidence="16" id="KW-1185">Reference proteome</keyword>
<dbReference type="PANTHER" id="PTHR47234">
    <property type="match status" value="1"/>
</dbReference>
<dbReference type="InterPro" id="IPR037066">
    <property type="entry name" value="Plug_dom_sf"/>
</dbReference>
<keyword evidence="4 9" id="KW-0812">Transmembrane</keyword>
<sequence length="1044" mass="109711">MQLALRRHLLASTVLLGASMLGTAAYAQTQAAEAAPDEGTIVVTGSLITNPNLERSAPVNVTTSEEVELRQTNVAEQLLREVPGVVPSIGSAVNNGNGGASFVNLRGLGSQRNIVLIDGVRLVPAELNGRFDLNNIPLALIERTEVLTGGASTTYGADAVSGVVNFITKRNFSGLEVSASEQITERGDGNIFRVDATIGANFDDGRGNAVFSIGYQEADPVYQGARSFSRFNISALNRAVSGSGTAVPSTFSGVNPTGTACTTAATCAPVQGSRQVNGAGNAFNATSAQSVPFNFNPYNVFQTPFQRFNIFGQANYEVTDGVEVYTRGLFSKNTVQTIIAPSGAFGIAVDLPLNNPFLTDAQRNAFCAFDTTANDGVYTPRFTPAECAAAANPALRPGDAAYREATVSLSRRATEVGPRVSTYVTQIFDYRLGVRGGITDSINYDLFGSYGESENLQNIGGYTLNSRFQQGVRAGGTRANPVCFDDSNGCVPVDVFGPEGSITAPMVDFLTADSTVLTRTTLAQARATVSGDFGATLPWASDAVSFAIGGEYRRYTALQKSDTLAESGDLGGAGGASPFINGGFDVYEAFGELIAPLVQDKPFFQSLTFEGGIRYSHYTVNAPGAPKFNTTTWKLGGSWEPISAIKFRGNYAHAVRAPNIAELFSPVNTGLTSLSDDPCASIDDQGNVIRGVPSGTLAAVCTAQGAPNSSLGAIPVPTAGQANATGGGNLNLKPEKSNSWTVGAVIQPDFLPGFSASIDYYNIKVSGAITSPTPDDAITACFGEPSGSHTVRLASGQTAVIPDYTPGANAASSSACTIIRRNPLRGDLSGDPAIAPGLFLATSNLGRLKTDGIDATMNYNTDLGFAKLALSFAGNWTRENRFQAVTGVGLFRQCVGYISPNCGSLQPEFSWTQRTTLSFENVDVSLLWRHLSSFRIEPDAAGTFGNLVGATPSNNSTLPGSPQQGAFGTRNLGFIPSFDYFDLATRIGVGDNLTLTLTVANLFDKKPPLTGQDIGTTSYNSGNTFPSTFDALGRTYRVGARLRF</sequence>
<dbReference type="InterPro" id="IPR012910">
    <property type="entry name" value="Plug_dom"/>
</dbReference>
<comment type="similarity">
    <text evidence="9 11">Belongs to the TonB-dependent receptor family.</text>
</comment>
<dbReference type="Pfam" id="PF07715">
    <property type="entry name" value="Plug"/>
    <property type="match status" value="1"/>
</dbReference>
<dbReference type="InterPro" id="IPR039426">
    <property type="entry name" value="TonB-dep_rcpt-like"/>
</dbReference>
<keyword evidence="15" id="KW-0675">Receptor</keyword>
<keyword evidence="7 9" id="KW-0472">Membrane</keyword>
<evidence type="ECO:0000256" key="4">
    <source>
        <dbReference type="ARBA" id="ARBA00022692"/>
    </source>
</evidence>
<gene>
    <name evidence="15" type="ORF">GON01_14940</name>
</gene>
<keyword evidence="5 12" id="KW-0732">Signal</keyword>
<organism evidence="15 16">
    <name type="scientific">Sphingomonas horti</name>
    <dbReference type="NCBI Taxonomy" id="2682842"/>
    <lineage>
        <taxon>Bacteria</taxon>
        <taxon>Pseudomonadati</taxon>
        <taxon>Pseudomonadota</taxon>
        <taxon>Alphaproteobacteria</taxon>
        <taxon>Sphingomonadales</taxon>
        <taxon>Sphingomonadaceae</taxon>
        <taxon>Sphingomonas</taxon>
    </lineage>
</organism>
<dbReference type="Gene3D" id="2.40.170.20">
    <property type="entry name" value="TonB-dependent receptor, beta-barrel domain"/>
    <property type="match status" value="1"/>
</dbReference>
<name>A0A6I4J4F9_9SPHN</name>
<evidence type="ECO:0000256" key="1">
    <source>
        <dbReference type="ARBA" id="ARBA00004571"/>
    </source>
</evidence>
<keyword evidence="2 9" id="KW-0813">Transport</keyword>
<dbReference type="SUPFAM" id="SSF56935">
    <property type="entry name" value="Porins"/>
    <property type="match status" value="1"/>
</dbReference>
<feature type="short sequence motif" description="TonB C-terminal box" evidence="10">
    <location>
        <begin position="1027"/>
        <end position="1044"/>
    </location>
</feature>
<evidence type="ECO:0000259" key="14">
    <source>
        <dbReference type="Pfam" id="PF07715"/>
    </source>
</evidence>
<evidence type="ECO:0000259" key="13">
    <source>
        <dbReference type="Pfam" id="PF00593"/>
    </source>
</evidence>
<evidence type="ECO:0000256" key="9">
    <source>
        <dbReference type="PROSITE-ProRule" id="PRU01360"/>
    </source>
</evidence>
<protein>
    <submittedName>
        <fullName evidence="15">TonB-dependent receptor</fullName>
    </submittedName>
</protein>
<evidence type="ECO:0000256" key="10">
    <source>
        <dbReference type="PROSITE-ProRule" id="PRU10144"/>
    </source>
</evidence>
<dbReference type="EMBL" id="WQMS01000016">
    <property type="protein sequence ID" value="MVO79227.1"/>
    <property type="molecule type" value="Genomic_DNA"/>
</dbReference>
<evidence type="ECO:0000256" key="2">
    <source>
        <dbReference type="ARBA" id="ARBA00022448"/>
    </source>
</evidence>
<dbReference type="InterPro" id="IPR010917">
    <property type="entry name" value="TonB_rcpt_CS"/>
</dbReference>
<feature type="chain" id="PRO_5026293704" evidence="12">
    <location>
        <begin position="28"/>
        <end position="1044"/>
    </location>
</feature>
<evidence type="ECO:0000256" key="12">
    <source>
        <dbReference type="SAM" id="SignalP"/>
    </source>
</evidence>
<proteinExistence type="inferred from homology"/>
<dbReference type="InterPro" id="IPR000531">
    <property type="entry name" value="Beta-barrel_TonB"/>
</dbReference>
<feature type="domain" description="TonB-dependent receptor-like beta-barrel" evidence="13">
    <location>
        <begin position="439"/>
        <end position="1002"/>
    </location>
</feature>
<dbReference type="Gene3D" id="2.170.130.10">
    <property type="entry name" value="TonB-dependent receptor, plug domain"/>
    <property type="match status" value="1"/>
</dbReference>